<dbReference type="InParanoid" id="A0A1D2VQX1"/>
<comment type="function">
    <text evidence="5 6">Essential for respiratory growth and required for maintenance of mtDNA. Required for cell survival in the absence of prohibitins.</text>
</comment>
<dbReference type="InterPro" id="IPR031455">
    <property type="entry name" value="Gep5"/>
</dbReference>
<evidence type="ECO:0000313" key="7">
    <source>
        <dbReference type="EMBL" id="ODV63965.1"/>
    </source>
</evidence>
<keyword evidence="4 6" id="KW-0496">Mitochondrion</keyword>
<comment type="subcellular location">
    <subcellularLocation>
        <location evidence="1 6">Mitochondrion</location>
    </subcellularLocation>
</comment>
<keyword evidence="8" id="KW-1185">Reference proteome</keyword>
<evidence type="ECO:0000256" key="4">
    <source>
        <dbReference type="ARBA" id="ARBA00023128"/>
    </source>
</evidence>
<reference evidence="8" key="1">
    <citation type="submission" date="2016-05" db="EMBL/GenBank/DDBJ databases">
        <title>Comparative genomics of biotechnologically important yeasts.</title>
        <authorList>
            <consortium name="DOE Joint Genome Institute"/>
            <person name="Riley R."/>
            <person name="Haridas S."/>
            <person name="Wolfe K.H."/>
            <person name="Lopes M.R."/>
            <person name="Hittinger C.T."/>
            <person name="Goker M."/>
            <person name="Salamov A."/>
            <person name="Wisecaver J."/>
            <person name="Long T.M."/>
            <person name="Aerts A.L."/>
            <person name="Barry K."/>
            <person name="Choi C."/>
            <person name="Clum A."/>
            <person name="Coughlan A.Y."/>
            <person name="Deshpande S."/>
            <person name="Douglass A.P."/>
            <person name="Hanson S.J."/>
            <person name="Klenk H.-P."/>
            <person name="Labutti K."/>
            <person name="Lapidus A."/>
            <person name="Lindquist E."/>
            <person name="Lipzen A."/>
            <person name="Meier-Kolthoff J.P."/>
            <person name="Ohm R.A."/>
            <person name="Otillar R.P."/>
            <person name="Pangilinan J."/>
            <person name="Peng Y."/>
            <person name="Rokas A."/>
            <person name="Rosa C.A."/>
            <person name="Scheuner C."/>
            <person name="Sibirny A.A."/>
            <person name="Slot J.C."/>
            <person name="Stielow J.B."/>
            <person name="Sun H."/>
            <person name="Kurtzman C.P."/>
            <person name="Blackwell M."/>
            <person name="Grigoriev I.V."/>
            <person name="Jeffries T.W."/>
        </authorList>
    </citation>
    <scope>NUCLEOTIDE SEQUENCE [LARGE SCALE GENOMIC DNA]</scope>
    <source>
        <strain evidence="8">DSM 1968</strain>
    </source>
</reference>
<evidence type="ECO:0000313" key="8">
    <source>
        <dbReference type="Proteomes" id="UP000095038"/>
    </source>
</evidence>
<dbReference type="Proteomes" id="UP000095038">
    <property type="component" value="Unassembled WGS sequence"/>
</dbReference>
<proteinExistence type="inferred from homology"/>
<dbReference type="AlphaFoldDB" id="A0A1D2VQX1"/>
<evidence type="ECO:0000256" key="5">
    <source>
        <dbReference type="ARBA" id="ARBA00025061"/>
    </source>
</evidence>
<evidence type="ECO:0000256" key="3">
    <source>
        <dbReference type="ARBA" id="ARBA00018341"/>
    </source>
</evidence>
<dbReference type="Pfam" id="PF17053">
    <property type="entry name" value="GEP5"/>
    <property type="match status" value="1"/>
</dbReference>
<dbReference type="OrthoDB" id="4096820at2759"/>
<organism evidence="7 8">
    <name type="scientific">Ascoidea rubescens DSM 1968</name>
    <dbReference type="NCBI Taxonomy" id="1344418"/>
    <lineage>
        <taxon>Eukaryota</taxon>
        <taxon>Fungi</taxon>
        <taxon>Dikarya</taxon>
        <taxon>Ascomycota</taxon>
        <taxon>Saccharomycotina</taxon>
        <taxon>Saccharomycetes</taxon>
        <taxon>Ascoideaceae</taxon>
        <taxon>Ascoidea</taxon>
    </lineage>
</organism>
<evidence type="ECO:0000256" key="2">
    <source>
        <dbReference type="ARBA" id="ARBA00008036"/>
    </source>
</evidence>
<dbReference type="GeneID" id="30966035"/>
<comment type="similarity">
    <text evidence="2 6">Belongs to the GEP5 family.</text>
</comment>
<accession>A0A1D2VQX1</accession>
<dbReference type="GO" id="GO:0005739">
    <property type="term" value="C:mitochondrion"/>
    <property type="evidence" value="ECO:0007669"/>
    <property type="project" value="UniProtKB-SubCell"/>
</dbReference>
<evidence type="ECO:0000256" key="6">
    <source>
        <dbReference type="RuleBase" id="RU363007"/>
    </source>
</evidence>
<dbReference type="EMBL" id="KV454475">
    <property type="protein sequence ID" value="ODV63965.1"/>
    <property type="molecule type" value="Genomic_DNA"/>
</dbReference>
<dbReference type="RefSeq" id="XP_020050272.1">
    <property type="nucleotide sequence ID" value="XM_020192399.1"/>
</dbReference>
<protein>
    <recommendedName>
        <fullName evidence="3 6">Genetic interactor of prohibitin 5, mitochondrial</fullName>
    </recommendedName>
</protein>
<gene>
    <name evidence="7" type="ORF">ASCRUDRAFT_73692</name>
</gene>
<evidence type="ECO:0000256" key="1">
    <source>
        <dbReference type="ARBA" id="ARBA00004173"/>
    </source>
</evidence>
<sequence length="292" mass="34024">MLELQRKKILYLYRNIHRSIKLLPLDKRATANLLLFQRKSFDRKVINNLEYRIDAANNSLVTIAQALSGDPEPFEKILETAFVTAVGRKGAEPGWLSVFKAIHTDELLELWPTESILKTSKDNKPFVLSAEIDPAKTEDYSREEIVKYSLDLLKFLKSAKGMIHSRNLEPAAAVIPLTPLGLPIAECRHKNLIRKKIRYVKQLFMTFVPMHPFWFNHVEDIIDNKDLEEIAHKIAKLNKLKNNGLVMKNRFVLHRYEAFIKRQFVIFGNNQYLLSRTSNRKYQTAEDWIFDS</sequence>
<name>A0A1D2VQX1_9ASCO</name>